<sequence>MGYDNWLMGGAYDSEDEEIYIENRVPELMTTKDYDPSDVSHMAEAISESSKDDQDIIRDYIEQKDWAKLGQKLYVMSYDYMEKFAEDKAQREVSNGL</sequence>
<accession>A0A6J7VSR5</accession>
<dbReference type="EMBL" id="LR798192">
    <property type="protein sequence ID" value="CAB5079542.1"/>
    <property type="molecule type" value="Genomic_DNA"/>
</dbReference>
<evidence type="ECO:0000313" key="1">
    <source>
        <dbReference type="EMBL" id="CAB5079542.1"/>
    </source>
</evidence>
<name>A0A6J7VSR5_9CAUD</name>
<gene>
    <name evidence="1" type="ORF">UFOVP146_1</name>
</gene>
<proteinExistence type="predicted"/>
<organism evidence="1">
    <name type="scientific">uncultured Caudovirales phage</name>
    <dbReference type="NCBI Taxonomy" id="2100421"/>
    <lineage>
        <taxon>Viruses</taxon>
        <taxon>Duplodnaviria</taxon>
        <taxon>Heunggongvirae</taxon>
        <taxon>Uroviricota</taxon>
        <taxon>Caudoviricetes</taxon>
        <taxon>Peduoviridae</taxon>
        <taxon>Maltschvirus</taxon>
        <taxon>Maltschvirus maltsch</taxon>
    </lineage>
</organism>
<protein>
    <submittedName>
        <fullName evidence="1">Uncharacterized protein</fullName>
    </submittedName>
</protein>
<reference evidence="1" key="1">
    <citation type="submission" date="2020-05" db="EMBL/GenBank/DDBJ databases">
        <authorList>
            <person name="Chiriac C."/>
            <person name="Salcher M."/>
            <person name="Ghai R."/>
            <person name="Kavagutti S V."/>
        </authorList>
    </citation>
    <scope>NUCLEOTIDE SEQUENCE</scope>
</reference>